<feature type="region of interest" description="Disordered" evidence="1">
    <location>
        <begin position="24"/>
        <end position="70"/>
    </location>
</feature>
<evidence type="ECO:0000313" key="3">
    <source>
        <dbReference type="Proteomes" id="UP001194580"/>
    </source>
</evidence>
<dbReference type="AlphaFoldDB" id="A0AAD4D4V0"/>
<evidence type="ECO:0000313" key="2">
    <source>
        <dbReference type="EMBL" id="KAG0259551.1"/>
    </source>
</evidence>
<sequence length="261" mass="27529">MDLSALRAAVLNSRKNLATSVAVADSSVATPVANATQEEGGATTAPPTPATSTTSTTATSAVVTATTTTTDAHTKPFAQANGKYAWQYPSAIGLDSPNTTESDKEEGEISDEDTETTEPTSHPTPTGTTPIAVVTQPNATFDHSDAQQRPTTQDYRLQQQPSGGLSHNNPNAIDSGRASTSKPRQGSDFTSLVAEYELSKAMTDSRSQPAKSKTPEAATNSDNPGLGQLKHRERSLPPMDDAFRTRNRPDNRSDNYYGAGS</sequence>
<feature type="non-terminal residue" evidence="2">
    <location>
        <position position="261"/>
    </location>
</feature>
<dbReference type="EMBL" id="JAAAIL010002184">
    <property type="protein sequence ID" value="KAG0259551.1"/>
    <property type="molecule type" value="Genomic_DNA"/>
</dbReference>
<feature type="region of interest" description="Disordered" evidence="1">
    <location>
        <begin position="91"/>
        <end position="261"/>
    </location>
</feature>
<name>A0AAD4D4V0_9FUNG</name>
<gene>
    <name evidence="2" type="ORF">BGZ95_004644</name>
</gene>
<comment type="caution">
    <text evidence="2">The sequence shown here is derived from an EMBL/GenBank/DDBJ whole genome shotgun (WGS) entry which is preliminary data.</text>
</comment>
<organism evidence="2 3">
    <name type="scientific">Linnemannia exigua</name>
    <dbReference type="NCBI Taxonomy" id="604196"/>
    <lineage>
        <taxon>Eukaryota</taxon>
        <taxon>Fungi</taxon>
        <taxon>Fungi incertae sedis</taxon>
        <taxon>Mucoromycota</taxon>
        <taxon>Mortierellomycotina</taxon>
        <taxon>Mortierellomycetes</taxon>
        <taxon>Mortierellales</taxon>
        <taxon>Mortierellaceae</taxon>
        <taxon>Linnemannia</taxon>
    </lineage>
</organism>
<accession>A0AAD4D4V0</accession>
<protein>
    <submittedName>
        <fullName evidence="2">Uncharacterized protein</fullName>
    </submittedName>
</protein>
<keyword evidence="3" id="KW-1185">Reference proteome</keyword>
<feature type="compositionally biased region" description="Low complexity" evidence="1">
    <location>
        <begin position="117"/>
        <end position="131"/>
    </location>
</feature>
<dbReference type="Proteomes" id="UP001194580">
    <property type="component" value="Unassembled WGS sequence"/>
</dbReference>
<proteinExistence type="predicted"/>
<evidence type="ECO:0000256" key="1">
    <source>
        <dbReference type="SAM" id="MobiDB-lite"/>
    </source>
</evidence>
<reference evidence="2" key="1">
    <citation type="journal article" date="2020" name="Fungal Divers.">
        <title>Resolving the Mortierellaceae phylogeny through synthesis of multi-gene phylogenetics and phylogenomics.</title>
        <authorList>
            <person name="Vandepol N."/>
            <person name="Liber J."/>
            <person name="Desiro A."/>
            <person name="Na H."/>
            <person name="Kennedy M."/>
            <person name="Barry K."/>
            <person name="Grigoriev I.V."/>
            <person name="Miller A.N."/>
            <person name="O'Donnell K."/>
            <person name="Stajich J.E."/>
            <person name="Bonito G."/>
        </authorList>
    </citation>
    <scope>NUCLEOTIDE SEQUENCE</scope>
    <source>
        <strain evidence="2">NRRL 28262</strain>
    </source>
</reference>
<feature type="compositionally biased region" description="Acidic residues" evidence="1">
    <location>
        <begin position="103"/>
        <end position="116"/>
    </location>
</feature>
<feature type="compositionally biased region" description="Polar residues" evidence="1">
    <location>
        <begin position="202"/>
        <end position="223"/>
    </location>
</feature>
<feature type="compositionally biased region" description="Low complexity" evidence="1">
    <location>
        <begin position="24"/>
        <end position="33"/>
    </location>
</feature>
<feature type="compositionally biased region" description="Basic and acidic residues" evidence="1">
    <location>
        <begin position="241"/>
        <end position="253"/>
    </location>
</feature>
<feature type="compositionally biased region" description="Polar residues" evidence="1">
    <location>
        <begin position="135"/>
        <end position="190"/>
    </location>
</feature>
<feature type="compositionally biased region" description="Low complexity" evidence="1">
    <location>
        <begin position="42"/>
        <end position="70"/>
    </location>
</feature>